<dbReference type="PANTHER" id="PTHR34997:SF2">
    <property type="entry name" value="LYSM DOMAIN-CONTAINING PROTEIN-RELATED"/>
    <property type="match status" value="1"/>
</dbReference>
<reference evidence="8 9" key="1">
    <citation type="journal article" date="2003" name="Nature">
        <title>The genome sequence of the filamentous fungus Neurospora crassa.</title>
        <authorList>
            <person name="Galagan J.E."/>
            <person name="Calvo S.E."/>
            <person name="Borkovich K.A."/>
            <person name="Selker E.U."/>
            <person name="Read N.D."/>
            <person name="Jaffe D."/>
            <person name="FitzHugh W."/>
            <person name="Ma L.J."/>
            <person name="Smirnov S."/>
            <person name="Purcell S."/>
            <person name="Rehman B."/>
            <person name="Elkins T."/>
            <person name="Engels R."/>
            <person name="Wang S."/>
            <person name="Nielsen C.B."/>
            <person name="Butler J."/>
            <person name="Endrizzi M."/>
            <person name="Qui D."/>
            <person name="Ianakiev P."/>
            <person name="Bell-Pedersen D."/>
            <person name="Nelson M.A."/>
            <person name="Werner-Washburne M."/>
            <person name="Selitrennikoff C.P."/>
            <person name="Kinsey J.A."/>
            <person name="Braun E.L."/>
            <person name="Zelter A."/>
            <person name="Schulte U."/>
            <person name="Kothe G.O."/>
            <person name="Jedd G."/>
            <person name="Mewes W."/>
            <person name="Staben C."/>
            <person name="Marcotte E."/>
            <person name="Greenberg D."/>
            <person name="Roy A."/>
            <person name="Foley K."/>
            <person name="Naylor J."/>
            <person name="Stange-Thomann N."/>
            <person name="Barrett R."/>
            <person name="Gnerre S."/>
            <person name="Kamal M."/>
            <person name="Kamvysselis M."/>
            <person name="Mauceli E."/>
            <person name="Bielke C."/>
            <person name="Rudd S."/>
            <person name="Frishman D."/>
            <person name="Krystofova S."/>
            <person name="Rasmussen C."/>
            <person name="Metzenberg R.L."/>
            <person name="Perkins D.D."/>
            <person name="Kroken S."/>
            <person name="Cogoni C."/>
            <person name="Macino G."/>
            <person name="Catcheside D."/>
            <person name="Li W."/>
            <person name="Pratt R.J."/>
            <person name="Osmani S.A."/>
            <person name="DeSouza C.P."/>
            <person name="Glass L."/>
            <person name="Orbach M.J."/>
            <person name="Berglund J.A."/>
            <person name="Voelker R."/>
            <person name="Yarden O."/>
            <person name="Plamann M."/>
            <person name="Seiler S."/>
            <person name="Dunlap J."/>
            <person name="Radford A."/>
            <person name="Aramayo R."/>
            <person name="Natvig D.O."/>
            <person name="Alex L.A."/>
            <person name="Mannhaupt G."/>
            <person name="Ebbole D.J."/>
            <person name="Freitag M."/>
            <person name="Paulsen I."/>
            <person name="Sachs M.S."/>
            <person name="Lander E.S."/>
            <person name="Nusbaum C."/>
            <person name="Birren B."/>
        </authorList>
    </citation>
    <scope>NUCLEOTIDE SEQUENCE [LARGE SCALE GENOMIC DNA]</scope>
    <source>
        <strain evidence="9">ATCC 24698 / 74-OR23-1A / CBS 708.71 / DSM 1257 / FGSC 987</strain>
    </source>
</reference>
<keyword evidence="3" id="KW-0843">Virulence</keyword>
<dbReference type="STRING" id="367110.Q7SG55"/>
<evidence type="ECO:0000256" key="2">
    <source>
        <dbReference type="ARBA" id="ARBA00022729"/>
    </source>
</evidence>
<dbReference type="InterPro" id="IPR036779">
    <property type="entry name" value="LysM_dom_sf"/>
</dbReference>
<accession>Q7SG55</accession>
<organism evidence="8 9">
    <name type="scientific">Neurospora crassa (strain ATCC 24698 / 74-OR23-1A / CBS 708.71 / DSM 1257 / FGSC 987)</name>
    <dbReference type="NCBI Taxonomy" id="367110"/>
    <lineage>
        <taxon>Eukaryota</taxon>
        <taxon>Fungi</taxon>
        <taxon>Dikarya</taxon>
        <taxon>Ascomycota</taxon>
        <taxon>Pezizomycotina</taxon>
        <taxon>Sordariomycetes</taxon>
        <taxon>Sordariomycetidae</taxon>
        <taxon>Sordariales</taxon>
        <taxon>Sordariaceae</taxon>
        <taxon>Neurospora</taxon>
    </lineage>
</organism>
<evidence type="ECO:0000313" key="8">
    <source>
        <dbReference type="EMBL" id="EAA35797.1"/>
    </source>
</evidence>
<dbReference type="SUPFAM" id="SSF54106">
    <property type="entry name" value="LysM domain"/>
    <property type="match status" value="2"/>
</dbReference>
<dbReference type="InterPro" id="IPR052210">
    <property type="entry name" value="LysM1-like"/>
</dbReference>
<protein>
    <submittedName>
        <fullName evidence="8">LysM domain-containing protein</fullName>
    </submittedName>
</protein>
<dbReference type="SMART" id="SM00257">
    <property type="entry name" value="LysM"/>
    <property type="match status" value="3"/>
</dbReference>
<dbReference type="VEuPathDB" id="FungiDB:NCU07486"/>
<dbReference type="PROSITE" id="PS51782">
    <property type="entry name" value="LYSM"/>
    <property type="match status" value="3"/>
</dbReference>
<dbReference type="EMBL" id="CM002236">
    <property type="protein sequence ID" value="EAA35797.1"/>
    <property type="molecule type" value="Genomic_DNA"/>
</dbReference>
<evidence type="ECO:0000259" key="7">
    <source>
        <dbReference type="PROSITE" id="PS51782"/>
    </source>
</evidence>
<dbReference type="AlphaFoldDB" id="Q7SG55"/>
<feature type="compositionally biased region" description="Low complexity" evidence="5">
    <location>
        <begin position="194"/>
        <end position="205"/>
    </location>
</feature>
<dbReference type="Gene3D" id="3.10.350.10">
    <property type="entry name" value="LysM domain"/>
    <property type="match status" value="3"/>
</dbReference>
<evidence type="ECO:0000256" key="5">
    <source>
        <dbReference type="SAM" id="MobiDB-lite"/>
    </source>
</evidence>
<dbReference type="Proteomes" id="UP000001805">
    <property type="component" value="Chromosome 1, Linkage Group I"/>
</dbReference>
<dbReference type="RefSeq" id="XP_965033.1">
    <property type="nucleotide sequence ID" value="XM_959940.2"/>
</dbReference>
<evidence type="ECO:0000256" key="3">
    <source>
        <dbReference type="ARBA" id="ARBA00023026"/>
    </source>
</evidence>
<dbReference type="PANTHER" id="PTHR34997">
    <property type="entry name" value="AM15"/>
    <property type="match status" value="1"/>
</dbReference>
<feature type="domain" description="LysM" evidence="7">
    <location>
        <begin position="217"/>
        <end position="263"/>
    </location>
</feature>
<comment type="similarity">
    <text evidence="4">Belongs to the secreted LysM effector family.</text>
</comment>
<feature type="chain" id="PRO_5004291168" evidence="6">
    <location>
        <begin position="20"/>
        <end position="265"/>
    </location>
</feature>
<dbReference type="GO" id="GO:0008061">
    <property type="term" value="F:chitin binding"/>
    <property type="evidence" value="ECO:0007669"/>
    <property type="project" value="UniProtKB-KW"/>
</dbReference>
<dbReference type="KEGG" id="ncr:NCU07486"/>
<feature type="domain" description="LysM" evidence="7">
    <location>
        <begin position="136"/>
        <end position="182"/>
    </location>
</feature>
<feature type="compositionally biased region" description="Low complexity" evidence="5">
    <location>
        <begin position="88"/>
        <end position="121"/>
    </location>
</feature>
<feature type="domain" description="LysM" evidence="7">
    <location>
        <begin position="33"/>
        <end position="78"/>
    </location>
</feature>
<dbReference type="SMR" id="Q7SG55"/>
<dbReference type="PaxDb" id="5141-EFNCRP00000007378"/>
<evidence type="ECO:0000256" key="1">
    <source>
        <dbReference type="ARBA" id="ARBA00022669"/>
    </source>
</evidence>
<feature type="signal peptide" evidence="6">
    <location>
        <begin position="1"/>
        <end position="19"/>
    </location>
</feature>
<feature type="region of interest" description="Disordered" evidence="5">
    <location>
        <begin position="188"/>
        <end position="208"/>
    </location>
</feature>
<dbReference type="GeneID" id="3881182"/>
<dbReference type="CDD" id="cd00118">
    <property type="entry name" value="LysM"/>
    <property type="match status" value="3"/>
</dbReference>
<dbReference type="HOGENOM" id="CLU_010591_0_1_1"/>
<sequence length="265" mass="27262">MGFASSLLMLGVVPQLLVAAHVLQARQSVSCDFATAANTGDTCASFAAAWGITEAAFAKLNPGVSCPGNLIAGSEYCVIGTVSTGAPTTTKAATTSTTPPTTTTTTKATTLSTSTTSVSPTGPSPQMPSITSTCNKFYQVQSGDGCWSIEQAQGVSASDFMAWNKAVDAQCDNLWLGYYVCVGVKGGSSPPPTTTTKPASSSAPTPQMPNTVSNCKKFHKVVSGDGCWAIEQAAGISASDFAKWNPYVDAACDNLWLGYYVCIGV</sequence>
<dbReference type="Pfam" id="PF01476">
    <property type="entry name" value="LysM"/>
    <property type="match status" value="3"/>
</dbReference>
<dbReference type="OrthoDB" id="2281372at2759"/>
<keyword evidence="2 6" id="KW-0732">Signal</keyword>
<proteinExistence type="inferred from homology"/>
<evidence type="ECO:0000313" key="9">
    <source>
        <dbReference type="Proteomes" id="UP000001805"/>
    </source>
</evidence>
<evidence type="ECO:0000256" key="4">
    <source>
        <dbReference type="ARBA" id="ARBA00044955"/>
    </source>
</evidence>
<dbReference type="InParanoid" id="Q7SG55"/>
<dbReference type="OMA" id="DCTNLWK"/>
<dbReference type="InterPro" id="IPR018392">
    <property type="entry name" value="LysM"/>
</dbReference>
<evidence type="ECO:0000256" key="6">
    <source>
        <dbReference type="SAM" id="SignalP"/>
    </source>
</evidence>
<keyword evidence="1" id="KW-0147">Chitin-binding</keyword>
<keyword evidence="9" id="KW-1185">Reference proteome</keyword>
<feature type="region of interest" description="Disordered" evidence="5">
    <location>
        <begin position="88"/>
        <end position="127"/>
    </location>
</feature>
<name>Q7SG55_NEUCR</name>
<gene>
    <name evidence="8" type="ORF">NCU07486</name>
</gene>